<name>A0A8T1PKE0_CARIL</name>
<keyword evidence="3" id="KW-0274">FAD</keyword>
<keyword evidence="2" id="KW-0285">Flavoprotein</keyword>
<dbReference type="InterPro" id="IPR006093">
    <property type="entry name" value="Oxy_OxRdtase_FAD_BS"/>
</dbReference>
<comment type="caution">
    <text evidence="6">The sequence shown here is derived from an EMBL/GenBank/DDBJ whole genome shotgun (WGS) entry which is preliminary data.</text>
</comment>
<organism evidence="6 7">
    <name type="scientific">Carya illinoinensis</name>
    <name type="common">Pecan</name>
    <dbReference type="NCBI Taxonomy" id="32201"/>
    <lineage>
        <taxon>Eukaryota</taxon>
        <taxon>Viridiplantae</taxon>
        <taxon>Streptophyta</taxon>
        <taxon>Embryophyta</taxon>
        <taxon>Tracheophyta</taxon>
        <taxon>Spermatophyta</taxon>
        <taxon>Magnoliopsida</taxon>
        <taxon>eudicotyledons</taxon>
        <taxon>Gunneridae</taxon>
        <taxon>Pentapetalae</taxon>
        <taxon>rosids</taxon>
        <taxon>fabids</taxon>
        <taxon>Fagales</taxon>
        <taxon>Juglandaceae</taxon>
        <taxon>Carya</taxon>
    </lineage>
</organism>
<dbReference type="Proteomes" id="UP000811609">
    <property type="component" value="Chromosome 9"/>
</dbReference>
<evidence type="ECO:0000313" key="7">
    <source>
        <dbReference type="Proteomes" id="UP000811609"/>
    </source>
</evidence>
<gene>
    <name evidence="6" type="ORF">CIPAW_09G143200</name>
</gene>
<dbReference type="Pfam" id="PF01565">
    <property type="entry name" value="FAD_binding_4"/>
    <property type="match status" value="1"/>
</dbReference>
<evidence type="ECO:0000259" key="5">
    <source>
        <dbReference type="PROSITE" id="PS51387"/>
    </source>
</evidence>
<protein>
    <recommendedName>
        <fullName evidence="5">FAD-binding PCMH-type domain-containing protein</fullName>
    </recommendedName>
</protein>
<dbReference type="GO" id="GO:0016491">
    <property type="term" value="F:oxidoreductase activity"/>
    <property type="evidence" value="ECO:0007669"/>
    <property type="project" value="UniProtKB-KW"/>
</dbReference>
<evidence type="ECO:0000256" key="1">
    <source>
        <dbReference type="ARBA" id="ARBA00005466"/>
    </source>
</evidence>
<dbReference type="AlphaFoldDB" id="A0A8T1PKE0"/>
<dbReference type="PANTHER" id="PTHR32448">
    <property type="entry name" value="OS08G0158400 PROTEIN"/>
    <property type="match status" value="1"/>
</dbReference>
<dbReference type="PROSITE" id="PS51387">
    <property type="entry name" value="FAD_PCMH"/>
    <property type="match status" value="1"/>
</dbReference>
<keyword evidence="4" id="KW-0560">Oxidoreductase</keyword>
<accession>A0A8T1PKE0</accession>
<dbReference type="PROSITE" id="PS00862">
    <property type="entry name" value="OX2_COVAL_FAD"/>
    <property type="match status" value="1"/>
</dbReference>
<evidence type="ECO:0000256" key="4">
    <source>
        <dbReference type="ARBA" id="ARBA00023002"/>
    </source>
</evidence>
<evidence type="ECO:0000256" key="2">
    <source>
        <dbReference type="ARBA" id="ARBA00022630"/>
    </source>
</evidence>
<feature type="domain" description="FAD-binding PCMH-type" evidence="5">
    <location>
        <begin position="19"/>
        <end position="120"/>
    </location>
</feature>
<comment type="similarity">
    <text evidence="1">Belongs to the oxygen-dependent FAD-linked oxidoreductase family.</text>
</comment>
<keyword evidence="7" id="KW-1185">Reference proteome</keyword>
<dbReference type="InterPro" id="IPR006094">
    <property type="entry name" value="Oxid_FAD_bind_N"/>
</dbReference>
<reference evidence="6" key="1">
    <citation type="submission" date="2020-12" db="EMBL/GenBank/DDBJ databases">
        <title>WGS assembly of Carya illinoinensis cv. Pawnee.</title>
        <authorList>
            <person name="Platts A."/>
            <person name="Shu S."/>
            <person name="Wright S."/>
            <person name="Barry K."/>
            <person name="Edger P."/>
            <person name="Pires J.C."/>
            <person name="Schmutz J."/>
        </authorList>
    </citation>
    <scope>NUCLEOTIDE SEQUENCE</scope>
    <source>
        <tissue evidence="6">Leaf</tissue>
    </source>
</reference>
<dbReference type="InterPro" id="IPR016166">
    <property type="entry name" value="FAD-bd_PCMH"/>
</dbReference>
<dbReference type="GO" id="GO:0071949">
    <property type="term" value="F:FAD binding"/>
    <property type="evidence" value="ECO:0007669"/>
    <property type="project" value="InterPro"/>
</dbReference>
<sequence>MYSNLLQSSQQNPRRLNSTTARPLLIITPFHESEIQAAILRRKKLGLQIRVRSGGHDYEGLSYCCKTPFIIVNLINLRSVELNLEDETAWVQSGATLGELYYGISKKRESMDSRQGYAPV</sequence>
<proteinExistence type="inferred from homology"/>
<dbReference type="EMBL" id="CM031817">
    <property type="protein sequence ID" value="KAG6642488.1"/>
    <property type="molecule type" value="Genomic_DNA"/>
</dbReference>
<evidence type="ECO:0000256" key="3">
    <source>
        <dbReference type="ARBA" id="ARBA00022827"/>
    </source>
</evidence>
<evidence type="ECO:0000313" key="6">
    <source>
        <dbReference type="EMBL" id="KAG6642488.1"/>
    </source>
</evidence>